<dbReference type="AlphaFoldDB" id="A0A6P1M2L5"/>
<gene>
    <name evidence="2" type="ORF">GT409_01025</name>
</gene>
<evidence type="ECO:0000313" key="3">
    <source>
        <dbReference type="Proteomes" id="UP000464954"/>
    </source>
</evidence>
<sequence>MISMKMDYISRPTYRAVFGLIGRIFVYAVLLGVIAAGMLWGAVEYGPVFYDEIGPVETLETVFAMSTALVLLWVGRSNERCAPCAVMLSGFLFCVAVRESDYFLDVLVCRHAWKMLVLLLLAVFTVYLIRNMRRVFESVAEFMQQPAFGVFMSGLLVLIVFSRLFGYGGFWKELIEDDHYRVIKTIVEEGVELMGYFLILVSSLEYRHAALDEAS</sequence>
<organism evidence="2 3">
    <name type="scientific">Tichowtungia aerotolerans</name>
    <dbReference type="NCBI Taxonomy" id="2697043"/>
    <lineage>
        <taxon>Bacteria</taxon>
        <taxon>Pseudomonadati</taxon>
        <taxon>Kiritimatiellota</taxon>
        <taxon>Tichowtungiia</taxon>
        <taxon>Tichowtungiales</taxon>
        <taxon>Tichowtungiaceae</taxon>
        <taxon>Tichowtungia</taxon>
    </lineage>
</organism>
<protein>
    <submittedName>
        <fullName evidence="2">Uncharacterized protein</fullName>
    </submittedName>
</protein>
<accession>A0A6P1M2L5</accession>
<evidence type="ECO:0000313" key="2">
    <source>
        <dbReference type="EMBL" id="QHI68091.1"/>
    </source>
</evidence>
<evidence type="ECO:0000256" key="1">
    <source>
        <dbReference type="SAM" id="Phobius"/>
    </source>
</evidence>
<feature type="transmembrane region" description="Helical" evidence="1">
    <location>
        <begin position="20"/>
        <end position="41"/>
    </location>
</feature>
<dbReference type="KEGG" id="taer:GT409_01025"/>
<dbReference type="Proteomes" id="UP000464954">
    <property type="component" value="Chromosome"/>
</dbReference>
<feature type="transmembrane region" description="Helical" evidence="1">
    <location>
        <begin position="111"/>
        <end position="129"/>
    </location>
</feature>
<dbReference type="RefSeq" id="WP_160626125.1">
    <property type="nucleotide sequence ID" value="NZ_CP047593.1"/>
</dbReference>
<dbReference type="EMBL" id="CP047593">
    <property type="protein sequence ID" value="QHI68091.1"/>
    <property type="molecule type" value="Genomic_DNA"/>
</dbReference>
<keyword evidence="1" id="KW-0472">Membrane</keyword>
<reference evidence="2 3" key="1">
    <citation type="submission" date="2020-01" db="EMBL/GenBank/DDBJ databases">
        <title>Ponticoccus aerotolerans gen. nov., sp. nov., an anaerobic bacterium and proposal of Ponticoccusceae fam. nov., Ponticoccusles ord. nov. and Ponticoccuse classis nov. in the phylum Kiritimatiellaeota.</title>
        <authorList>
            <person name="Zhou L.Y."/>
            <person name="Du Z.J."/>
        </authorList>
    </citation>
    <scope>NUCLEOTIDE SEQUENCE [LARGE SCALE GENOMIC DNA]</scope>
    <source>
        <strain evidence="2 3">S-5007</strain>
    </source>
</reference>
<feature type="transmembrane region" description="Helical" evidence="1">
    <location>
        <begin position="150"/>
        <end position="170"/>
    </location>
</feature>
<keyword evidence="1" id="KW-0812">Transmembrane</keyword>
<feature type="transmembrane region" description="Helical" evidence="1">
    <location>
        <begin position="53"/>
        <end position="74"/>
    </location>
</feature>
<proteinExistence type="predicted"/>
<name>A0A6P1M2L5_9BACT</name>
<keyword evidence="1" id="KW-1133">Transmembrane helix</keyword>
<keyword evidence="3" id="KW-1185">Reference proteome</keyword>